<dbReference type="EMBL" id="JARKIF010000003">
    <property type="protein sequence ID" value="KAJ7643984.1"/>
    <property type="molecule type" value="Genomic_DNA"/>
</dbReference>
<feature type="domain" description="HNH nuclease" evidence="1">
    <location>
        <begin position="162"/>
        <end position="258"/>
    </location>
</feature>
<proteinExistence type="predicted"/>
<accession>A0AAD7FX04</accession>
<keyword evidence="3" id="KW-1185">Reference proteome</keyword>
<organism evidence="2 3">
    <name type="scientific">Roridomyces roridus</name>
    <dbReference type="NCBI Taxonomy" id="1738132"/>
    <lineage>
        <taxon>Eukaryota</taxon>
        <taxon>Fungi</taxon>
        <taxon>Dikarya</taxon>
        <taxon>Basidiomycota</taxon>
        <taxon>Agaricomycotina</taxon>
        <taxon>Agaricomycetes</taxon>
        <taxon>Agaricomycetidae</taxon>
        <taxon>Agaricales</taxon>
        <taxon>Marasmiineae</taxon>
        <taxon>Mycenaceae</taxon>
        <taxon>Roridomyces</taxon>
    </lineage>
</organism>
<comment type="caution">
    <text evidence="2">The sequence shown here is derived from an EMBL/GenBank/DDBJ whole genome shotgun (WGS) entry which is preliminary data.</text>
</comment>
<gene>
    <name evidence="2" type="ORF">FB45DRAFT_285135</name>
</gene>
<evidence type="ECO:0000313" key="3">
    <source>
        <dbReference type="Proteomes" id="UP001221142"/>
    </source>
</evidence>
<reference evidence="2" key="1">
    <citation type="submission" date="2023-03" db="EMBL/GenBank/DDBJ databases">
        <title>Massive genome expansion in bonnet fungi (Mycena s.s.) driven by repeated elements and novel gene families across ecological guilds.</title>
        <authorList>
            <consortium name="Lawrence Berkeley National Laboratory"/>
            <person name="Harder C.B."/>
            <person name="Miyauchi S."/>
            <person name="Viragh M."/>
            <person name="Kuo A."/>
            <person name="Thoen E."/>
            <person name="Andreopoulos B."/>
            <person name="Lu D."/>
            <person name="Skrede I."/>
            <person name="Drula E."/>
            <person name="Henrissat B."/>
            <person name="Morin E."/>
            <person name="Kohler A."/>
            <person name="Barry K."/>
            <person name="LaButti K."/>
            <person name="Morin E."/>
            <person name="Salamov A."/>
            <person name="Lipzen A."/>
            <person name="Mereny Z."/>
            <person name="Hegedus B."/>
            <person name="Baldrian P."/>
            <person name="Stursova M."/>
            <person name="Weitz H."/>
            <person name="Taylor A."/>
            <person name="Grigoriev I.V."/>
            <person name="Nagy L.G."/>
            <person name="Martin F."/>
            <person name="Kauserud H."/>
        </authorList>
    </citation>
    <scope>NUCLEOTIDE SEQUENCE</scope>
    <source>
        <strain evidence="2">9284</strain>
    </source>
</reference>
<dbReference type="Proteomes" id="UP001221142">
    <property type="component" value="Unassembled WGS sequence"/>
</dbReference>
<dbReference type="Pfam" id="PF13391">
    <property type="entry name" value="HNH_2"/>
    <property type="match status" value="1"/>
</dbReference>
<dbReference type="AlphaFoldDB" id="A0AAD7FX04"/>
<evidence type="ECO:0000313" key="2">
    <source>
        <dbReference type="EMBL" id="KAJ7643984.1"/>
    </source>
</evidence>
<evidence type="ECO:0000259" key="1">
    <source>
        <dbReference type="Pfam" id="PF13391"/>
    </source>
</evidence>
<protein>
    <recommendedName>
        <fullName evidence="1">HNH nuclease domain-containing protein</fullName>
    </recommendedName>
</protein>
<name>A0AAD7FX04_9AGAR</name>
<dbReference type="InterPro" id="IPR003615">
    <property type="entry name" value="HNH_nuc"/>
</dbReference>
<sequence length="400" mass="44268">MAQHLPTTAHVRDVLHFDPDGLSMWHHVKLAEEIALQHQQPSAKYQNDLIGARVLGWLLVDLWKHQSGSLSLRAYKAVLDEIKIRLTPGEREQSKAVSGLGLIYGNLLMRTFRSDGGPLPPSADTPTPPFIDAKAKVVQEMHTPTKNSAARSHALLRDGAKCVITGKYDVGQYEDPRIAQLAMANDAGFAFVECAHIFPETAQIGGEEKQEYAANAMAILRMFGYPQSLTGGNVHRYENIMIMTRDAHKLYDKLKFWFEEVEGQLNTYTFGLAPGTSGVLKALKLKFPDKVTFSVDPNLVTRWADGKPLPALPSRELLALRAACSRVAHLSGVAEQYDQLLHDIEHTAVMAHDGASVDLLETRILQRLNTVSESSPPRQLGCIFPSPHHDLQFSSNTPTL</sequence>